<feature type="region of interest" description="Disordered" evidence="1">
    <location>
        <begin position="22"/>
        <end position="227"/>
    </location>
</feature>
<feature type="compositionally biased region" description="Low complexity" evidence="1">
    <location>
        <begin position="87"/>
        <end position="96"/>
    </location>
</feature>
<feature type="compositionally biased region" description="Polar residues" evidence="1">
    <location>
        <begin position="145"/>
        <end position="171"/>
    </location>
</feature>
<feature type="compositionally biased region" description="Basic and acidic residues" evidence="1">
    <location>
        <begin position="174"/>
        <end position="207"/>
    </location>
</feature>
<proteinExistence type="predicted"/>
<dbReference type="STRING" id="946122.A0A0C2WN08"/>
<dbReference type="Proteomes" id="UP000054549">
    <property type="component" value="Unassembled WGS sequence"/>
</dbReference>
<dbReference type="AlphaFoldDB" id="A0A0C2WN08"/>
<dbReference type="HOGENOM" id="CLU_574860_0_0_1"/>
<dbReference type="InParanoid" id="A0A0C2WN08"/>
<keyword evidence="3" id="KW-1185">Reference proteome</keyword>
<feature type="region of interest" description="Disordered" evidence="1">
    <location>
        <begin position="261"/>
        <end position="293"/>
    </location>
</feature>
<organism evidence="2 3">
    <name type="scientific">Amanita muscaria (strain Koide BX008)</name>
    <dbReference type="NCBI Taxonomy" id="946122"/>
    <lineage>
        <taxon>Eukaryota</taxon>
        <taxon>Fungi</taxon>
        <taxon>Dikarya</taxon>
        <taxon>Basidiomycota</taxon>
        <taxon>Agaricomycotina</taxon>
        <taxon>Agaricomycetes</taxon>
        <taxon>Agaricomycetidae</taxon>
        <taxon>Agaricales</taxon>
        <taxon>Pluteineae</taxon>
        <taxon>Amanitaceae</taxon>
        <taxon>Amanita</taxon>
    </lineage>
</organism>
<evidence type="ECO:0000256" key="1">
    <source>
        <dbReference type="SAM" id="MobiDB-lite"/>
    </source>
</evidence>
<accession>A0A0C2WN08</accession>
<name>A0A0C2WN08_AMAMK</name>
<protein>
    <submittedName>
        <fullName evidence="2">Uncharacterized protein</fullName>
    </submittedName>
</protein>
<feature type="region of interest" description="Disordered" evidence="1">
    <location>
        <begin position="350"/>
        <end position="383"/>
    </location>
</feature>
<gene>
    <name evidence="2" type="ORF">M378DRAFT_181572</name>
</gene>
<feature type="compositionally biased region" description="Basic and acidic residues" evidence="1">
    <location>
        <begin position="100"/>
        <end position="116"/>
    </location>
</feature>
<reference evidence="2 3" key="1">
    <citation type="submission" date="2014-04" db="EMBL/GenBank/DDBJ databases">
        <title>Evolutionary Origins and Diversification of the Mycorrhizal Mutualists.</title>
        <authorList>
            <consortium name="DOE Joint Genome Institute"/>
            <consortium name="Mycorrhizal Genomics Consortium"/>
            <person name="Kohler A."/>
            <person name="Kuo A."/>
            <person name="Nagy L.G."/>
            <person name="Floudas D."/>
            <person name="Copeland A."/>
            <person name="Barry K.W."/>
            <person name="Cichocki N."/>
            <person name="Veneault-Fourrey C."/>
            <person name="LaButti K."/>
            <person name="Lindquist E.A."/>
            <person name="Lipzen A."/>
            <person name="Lundell T."/>
            <person name="Morin E."/>
            <person name="Murat C."/>
            <person name="Riley R."/>
            <person name="Ohm R."/>
            <person name="Sun H."/>
            <person name="Tunlid A."/>
            <person name="Henrissat B."/>
            <person name="Grigoriev I.V."/>
            <person name="Hibbett D.S."/>
            <person name="Martin F."/>
        </authorList>
    </citation>
    <scope>NUCLEOTIDE SEQUENCE [LARGE SCALE GENOMIC DNA]</scope>
    <source>
        <strain evidence="2 3">Koide BX008</strain>
    </source>
</reference>
<sequence length="475" mass="53790">MAFNTAFNTASMCGRMLVYDQRPSKNPLRQYVQKSAKEERPRVRRESDSVQSAAKEEHRHAAIVDPFIEPWTARHNGDEPEPPLYYSSSRSRASSSTNLDRSEDDRTASRASDRAARPVASSPVKHEIWRPNVAEEETSGGASTGKRNLTRRGSTASQRSIGSTSIRSLTTEPIPERPDVHEHEAVVRRPEGEPTRSSIDKGKDRSRTFQIATEPNEQEEEPPSSATLVTRIPHSAPLGRFPDRPHNHIAPLRANSVKLPRLEDDDRMFPYKPPRRHASKSSFTSDSVDSRLGPATEEHEAQREWDFGFRGMGHAHNGQKPIVHKQSLNDLREDDGRYIPDWFTGRKSRMDGMPSRDLRDRDEDNWTGSLRARGPRPYMSTSPFVTDDSYINYNRHSPESTRPTLSRGASFNRSMDDYDVNPSYEAPIRNLSRPRTKYGITILGVEIRKTIMVSKTLSKSLTRKACGNGCSNWNE</sequence>
<feature type="compositionally biased region" description="Basic and acidic residues" evidence="1">
    <location>
        <begin position="35"/>
        <end position="62"/>
    </location>
</feature>
<dbReference type="EMBL" id="KN818363">
    <property type="protein sequence ID" value="KIL57613.1"/>
    <property type="molecule type" value="Genomic_DNA"/>
</dbReference>
<evidence type="ECO:0000313" key="2">
    <source>
        <dbReference type="EMBL" id="KIL57613.1"/>
    </source>
</evidence>
<evidence type="ECO:0000313" key="3">
    <source>
        <dbReference type="Proteomes" id="UP000054549"/>
    </source>
</evidence>
<feature type="compositionally biased region" description="Basic and acidic residues" evidence="1">
    <location>
        <begin position="350"/>
        <end position="364"/>
    </location>
</feature>